<dbReference type="RefSeq" id="WP_240633624.1">
    <property type="nucleotide sequence ID" value="NZ_CANNGD010000012.1"/>
</dbReference>
<organism evidence="3 4">
    <name type="scientific">Planomicrobium okeanokoites</name>
    <name type="common">Planococcus okeanokoites</name>
    <name type="synonym">Flavobacterium okeanokoites</name>
    <dbReference type="NCBI Taxonomy" id="244"/>
    <lineage>
        <taxon>Bacteria</taxon>
        <taxon>Bacillati</taxon>
        <taxon>Bacillota</taxon>
        <taxon>Bacilli</taxon>
        <taxon>Bacillales</taxon>
        <taxon>Caryophanaceae</taxon>
        <taxon>Planomicrobium</taxon>
    </lineage>
</organism>
<accession>A0ABV7KND0</accession>
<dbReference type="InterPro" id="IPR029057">
    <property type="entry name" value="PRTase-like"/>
</dbReference>
<sequence length="218" mass="24498">MNCYLCDSQLDLKPSWRDLFFMDPEETICITCRSGFERNGSGCRICGLAGAELCSECSYWETTEFRGAIDSGKCLYIYNQAMKEYFHQFKFLQDVVLAEVFADELAKAVRKAGAVAVPIPMNGEKLRRRTFSQVDSMLDAGKVGYIHLLQKNEEVQGEKTKEERMATRGLFMLKGNPVPKNIVLVDDMYTTGTTLRLAAKLLKESGAETVSFIALIRA</sequence>
<comment type="caution">
    <text evidence="3">The sequence shown here is derived from an EMBL/GenBank/DDBJ whole genome shotgun (WGS) entry which is preliminary data.</text>
</comment>
<keyword evidence="4" id="KW-1185">Reference proteome</keyword>
<evidence type="ECO:0000313" key="3">
    <source>
        <dbReference type="EMBL" id="MFC3210953.1"/>
    </source>
</evidence>
<protein>
    <submittedName>
        <fullName evidence="3">ComF family protein</fullName>
    </submittedName>
</protein>
<comment type="similarity">
    <text evidence="1">Belongs to the ComF/GntX family.</text>
</comment>
<evidence type="ECO:0000256" key="1">
    <source>
        <dbReference type="ARBA" id="ARBA00008007"/>
    </source>
</evidence>
<name>A0ABV7KND0_PLAOK</name>
<evidence type="ECO:0000259" key="2">
    <source>
        <dbReference type="Pfam" id="PF00156"/>
    </source>
</evidence>
<proteinExistence type="inferred from homology"/>
<dbReference type="Proteomes" id="UP001595625">
    <property type="component" value="Unassembled WGS sequence"/>
</dbReference>
<dbReference type="PANTHER" id="PTHR47505:SF1">
    <property type="entry name" value="DNA UTILIZATION PROTEIN YHGH"/>
    <property type="match status" value="1"/>
</dbReference>
<dbReference type="Pfam" id="PF00156">
    <property type="entry name" value="Pribosyltran"/>
    <property type="match status" value="1"/>
</dbReference>
<dbReference type="EMBL" id="JBHRUJ010000014">
    <property type="protein sequence ID" value="MFC3210953.1"/>
    <property type="molecule type" value="Genomic_DNA"/>
</dbReference>
<feature type="domain" description="Phosphoribosyltransferase" evidence="2">
    <location>
        <begin position="153"/>
        <end position="217"/>
    </location>
</feature>
<dbReference type="CDD" id="cd06223">
    <property type="entry name" value="PRTases_typeI"/>
    <property type="match status" value="1"/>
</dbReference>
<evidence type="ECO:0000313" key="4">
    <source>
        <dbReference type="Proteomes" id="UP001595625"/>
    </source>
</evidence>
<reference evidence="4" key="1">
    <citation type="journal article" date="2019" name="Int. J. Syst. Evol. Microbiol.">
        <title>The Global Catalogue of Microorganisms (GCM) 10K type strain sequencing project: providing services to taxonomists for standard genome sequencing and annotation.</title>
        <authorList>
            <consortium name="The Broad Institute Genomics Platform"/>
            <consortium name="The Broad Institute Genome Sequencing Center for Infectious Disease"/>
            <person name="Wu L."/>
            <person name="Ma J."/>
        </authorList>
    </citation>
    <scope>NUCLEOTIDE SEQUENCE [LARGE SCALE GENOMIC DNA]</scope>
    <source>
        <strain evidence="4">CCM 320</strain>
    </source>
</reference>
<dbReference type="PANTHER" id="PTHR47505">
    <property type="entry name" value="DNA UTILIZATION PROTEIN YHGH"/>
    <property type="match status" value="1"/>
</dbReference>
<dbReference type="InterPro" id="IPR000836">
    <property type="entry name" value="PRTase_dom"/>
</dbReference>
<dbReference type="SUPFAM" id="SSF53271">
    <property type="entry name" value="PRTase-like"/>
    <property type="match status" value="1"/>
</dbReference>
<gene>
    <name evidence="3" type="ORF">ACFOEJ_07730</name>
</gene>
<dbReference type="InterPro" id="IPR051910">
    <property type="entry name" value="ComF/GntX_DNA_util-trans"/>
</dbReference>
<dbReference type="Gene3D" id="3.40.50.2020">
    <property type="match status" value="1"/>
</dbReference>